<dbReference type="Proteomes" id="UP000325434">
    <property type="component" value="Unassembled WGS sequence"/>
</dbReference>
<sequence>MTPVTSVSLCSMLERKRLYCVNPSPLINILRRWTPPSLFPSPPLTVPLDTLRRRPIFSCPRQAHYKKGSFSAMGYDRRLLSPMGYKVQGHQLSRVLDPLQPRKPDLSCSCRTSVRRSLSRTSVSISFLQQERSQTQVSALNFRSIKPGASVATWDTNSRQPPRSIASITSLSSQRSHSQSTPYNYVPTSSMYEAFNHRTQSKQCVELDHIDSP</sequence>
<feature type="compositionally biased region" description="Low complexity" evidence="1">
    <location>
        <begin position="167"/>
        <end position="181"/>
    </location>
</feature>
<accession>A0A5N6GIC5</accession>
<evidence type="ECO:0000256" key="1">
    <source>
        <dbReference type="SAM" id="MobiDB-lite"/>
    </source>
</evidence>
<dbReference type="EMBL" id="ML734700">
    <property type="protein sequence ID" value="KAB8241164.1"/>
    <property type="molecule type" value="Genomic_DNA"/>
</dbReference>
<dbReference type="AlphaFoldDB" id="A0A5N6GIC5"/>
<reference evidence="2" key="1">
    <citation type="submission" date="2019-04" db="EMBL/GenBank/DDBJ databases">
        <title>Friends and foes A comparative genomics study of 23 Aspergillus species from section Flavi.</title>
        <authorList>
            <consortium name="DOE Joint Genome Institute"/>
            <person name="Kjaerbolling I."/>
            <person name="Vesth T."/>
            <person name="Frisvad J.C."/>
            <person name="Nybo J.L."/>
            <person name="Theobald S."/>
            <person name="Kildgaard S."/>
            <person name="Isbrandt T."/>
            <person name="Kuo A."/>
            <person name="Sato A."/>
            <person name="Lyhne E.K."/>
            <person name="Kogle M.E."/>
            <person name="Wiebenga A."/>
            <person name="Kun R.S."/>
            <person name="Lubbers R.J."/>
            <person name="Makela M.R."/>
            <person name="Barry K."/>
            <person name="Chovatia M."/>
            <person name="Clum A."/>
            <person name="Daum C."/>
            <person name="Haridas S."/>
            <person name="He G."/>
            <person name="LaButti K."/>
            <person name="Lipzen A."/>
            <person name="Mondo S."/>
            <person name="Riley R."/>
            <person name="Salamov A."/>
            <person name="Simmons B.A."/>
            <person name="Magnuson J.K."/>
            <person name="Henrissat B."/>
            <person name="Mortensen U.H."/>
            <person name="Larsen T.O."/>
            <person name="Devries R.P."/>
            <person name="Grigoriev I.V."/>
            <person name="Machida M."/>
            <person name="Baker S.E."/>
            <person name="Andersen M.R."/>
        </authorList>
    </citation>
    <scope>NUCLEOTIDE SEQUENCE [LARGE SCALE GENOMIC DNA]</scope>
    <source>
        <strain evidence="2">CBS 121.62</strain>
    </source>
</reference>
<evidence type="ECO:0000313" key="2">
    <source>
        <dbReference type="EMBL" id="KAB8241164.1"/>
    </source>
</evidence>
<gene>
    <name evidence="2" type="ORF">BDV35DRAFT_370594</name>
</gene>
<name>A0A5N6GIC5_ASPFL</name>
<feature type="region of interest" description="Disordered" evidence="1">
    <location>
        <begin position="152"/>
        <end position="185"/>
    </location>
</feature>
<protein>
    <submittedName>
        <fullName evidence="2">Uncharacterized protein</fullName>
    </submittedName>
</protein>
<proteinExistence type="predicted"/>
<organism evidence="2">
    <name type="scientific">Aspergillus flavus</name>
    <dbReference type="NCBI Taxonomy" id="5059"/>
    <lineage>
        <taxon>Eukaryota</taxon>
        <taxon>Fungi</taxon>
        <taxon>Dikarya</taxon>
        <taxon>Ascomycota</taxon>
        <taxon>Pezizomycotina</taxon>
        <taxon>Eurotiomycetes</taxon>
        <taxon>Eurotiomycetidae</taxon>
        <taxon>Eurotiales</taxon>
        <taxon>Aspergillaceae</taxon>
        <taxon>Aspergillus</taxon>
        <taxon>Aspergillus subgen. Circumdati</taxon>
    </lineage>
</organism>